<proteinExistence type="predicted"/>
<evidence type="ECO:0000313" key="1">
    <source>
        <dbReference type="EMBL" id="GAJ41654.1"/>
    </source>
</evidence>
<keyword evidence="2" id="KW-1185">Reference proteome</keyword>
<evidence type="ECO:0000313" key="2">
    <source>
        <dbReference type="Proteomes" id="UP000023561"/>
    </source>
</evidence>
<comment type="caution">
    <text evidence="1">The sequence shown here is derived from an EMBL/GenBank/DDBJ whole genome shotgun (WGS) entry which is preliminary data.</text>
</comment>
<dbReference type="Proteomes" id="UP000023561">
    <property type="component" value="Unassembled WGS sequence"/>
</dbReference>
<accession>A0A023DK60</accession>
<dbReference type="EMBL" id="BAWO01000083">
    <property type="protein sequence ID" value="GAJ41654.1"/>
    <property type="molecule type" value="Genomic_DNA"/>
</dbReference>
<dbReference type="AlphaFoldDB" id="A0A023DK60"/>
<dbReference type="RefSeq" id="WP_042412065.1">
    <property type="nucleotide sequence ID" value="NZ_BAWO01000083.1"/>
</dbReference>
<organism evidence="1 2">
    <name type="scientific">Parageobacillus caldoxylosilyticus NBRC 107762</name>
    <dbReference type="NCBI Taxonomy" id="1220594"/>
    <lineage>
        <taxon>Bacteria</taxon>
        <taxon>Bacillati</taxon>
        <taxon>Bacillota</taxon>
        <taxon>Bacilli</taxon>
        <taxon>Bacillales</taxon>
        <taxon>Anoxybacillaceae</taxon>
        <taxon>Saccharococcus</taxon>
    </lineage>
</organism>
<sequence length="121" mass="14625">MMEIPEELDLISVFESIPKRKDETDTFYNDTSTFVLENEKELYEITLSPFYNEFTLSVKDRETKEIVSYLELMSVKKIEIVEDKKNHSKIRLFHGESDRYENIIEITLKPNFKLIFREQYR</sequence>
<gene>
    <name evidence="1" type="ORF">GCA01S_083_00130</name>
</gene>
<name>A0A023DK60_9BACL</name>
<dbReference type="OrthoDB" id="2940584at2"/>
<protein>
    <submittedName>
        <fullName evidence="1">Uncharacterized protein</fullName>
    </submittedName>
</protein>
<reference evidence="1 2" key="1">
    <citation type="submission" date="2014-04" db="EMBL/GenBank/DDBJ databases">
        <title>Whole genome shotgun sequence of Geobacillus caldoxylosilyticus NBRC 107762.</title>
        <authorList>
            <person name="Hosoyama A."/>
            <person name="Hosoyama Y."/>
            <person name="Katano-Makiyama Y."/>
            <person name="Tsuchikane K."/>
            <person name="Ohji S."/>
            <person name="Ichikawa N."/>
            <person name="Yamazoe A."/>
            <person name="Fujita N."/>
        </authorList>
    </citation>
    <scope>NUCLEOTIDE SEQUENCE [LARGE SCALE GENOMIC DNA]</scope>
    <source>
        <strain evidence="1 2">NBRC 107762</strain>
    </source>
</reference>